<protein>
    <recommendedName>
        <fullName evidence="5">Caleosin</fullName>
    </recommendedName>
</protein>
<dbReference type="PANTHER" id="PTHR31495">
    <property type="entry name" value="PEROXYGENASE 3-RELATED"/>
    <property type="match status" value="1"/>
</dbReference>
<dbReference type="GO" id="GO:0004497">
    <property type="term" value="F:monooxygenase activity"/>
    <property type="evidence" value="ECO:0007669"/>
    <property type="project" value="TreeGrafter"/>
</dbReference>
<dbReference type="GO" id="GO:0005509">
    <property type="term" value="F:calcium ion binding"/>
    <property type="evidence" value="ECO:0007669"/>
    <property type="project" value="TreeGrafter"/>
</dbReference>
<dbReference type="EMBL" id="CM007390">
    <property type="protein sequence ID" value="ONK57332.1"/>
    <property type="molecule type" value="Genomic_DNA"/>
</dbReference>
<keyword evidence="4" id="KW-1185">Reference proteome</keyword>
<dbReference type="Proteomes" id="UP000243459">
    <property type="component" value="Chromosome 10"/>
</dbReference>
<feature type="transmembrane region" description="Helical" evidence="2">
    <location>
        <begin position="30"/>
        <end position="51"/>
    </location>
</feature>
<comment type="similarity">
    <text evidence="1">Belongs to the caleosin family.</text>
</comment>
<gene>
    <name evidence="3" type="ORF">A4U43_C10F18990</name>
</gene>
<accession>A0A5P1E3V7</accession>
<sequence>MSVLQQHCAFFDRNGDGIVYPWETYEGFRVLGFNLIVSLVLSFLINLVLSYPTLPSWIPSPLLPVYIHNIHKAKHGSDSGTYDTEGRYMPANLENIFSKYARTVPDKLSFAEMWNMTEGNRVTYDFFGWIAAKLEWIVLYLLARDEKGYLSREVIRRMFDGSLFEHIEQQRTTFKRKKMM</sequence>
<evidence type="ECO:0000313" key="3">
    <source>
        <dbReference type="EMBL" id="ONK57332.1"/>
    </source>
</evidence>
<evidence type="ECO:0000313" key="4">
    <source>
        <dbReference type="Proteomes" id="UP000243459"/>
    </source>
</evidence>
<organism evidence="3 4">
    <name type="scientific">Asparagus officinalis</name>
    <name type="common">Garden asparagus</name>
    <dbReference type="NCBI Taxonomy" id="4686"/>
    <lineage>
        <taxon>Eukaryota</taxon>
        <taxon>Viridiplantae</taxon>
        <taxon>Streptophyta</taxon>
        <taxon>Embryophyta</taxon>
        <taxon>Tracheophyta</taxon>
        <taxon>Spermatophyta</taxon>
        <taxon>Magnoliopsida</taxon>
        <taxon>Liliopsida</taxon>
        <taxon>Asparagales</taxon>
        <taxon>Asparagaceae</taxon>
        <taxon>Asparagoideae</taxon>
        <taxon>Asparagus</taxon>
    </lineage>
</organism>
<evidence type="ECO:0000256" key="2">
    <source>
        <dbReference type="SAM" id="Phobius"/>
    </source>
</evidence>
<keyword evidence="2" id="KW-1133">Transmembrane helix</keyword>
<dbReference type="OMA" id="VYHPEGA"/>
<dbReference type="Gramene" id="ONK57332">
    <property type="protein sequence ID" value="ONK57332"/>
    <property type="gene ID" value="A4U43_C10F18990"/>
</dbReference>
<evidence type="ECO:0008006" key="5">
    <source>
        <dbReference type="Google" id="ProtNLM"/>
    </source>
</evidence>
<dbReference type="PANTHER" id="PTHR31495:SF20">
    <property type="entry name" value="CALEOSIN-RELATED FAMILY PROTEIN"/>
    <property type="match status" value="1"/>
</dbReference>
<dbReference type="InterPro" id="IPR007736">
    <property type="entry name" value="Caleosin-related"/>
</dbReference>
<keyword evidence="2" id="KW-0472">Membrane</keyword>
<dbReference type="Pfam" id="PF05042">
    <property type="entry name" value="Caleosin"/>
    <property type="match status" value="1"/>
</dbReference>
<dbReference type="AlphaFoldDB" id="A0A5P1E3V7"/>
<feature type="transmembrane region" description="Helical" evidence="2">
    <location>
        <begin position="126"/>
        <end position="143"/>
    </location>
</feature>
<proteinExistence type="inferred from homology"/>
<keyword evidence="2" id="KW-0812">Transmembrane</keyword>
<evidence type="ECO:0000256" key="1">
    <source>
        <dbReference type="ARBA" id="ARBA00006765"/>
    </source>
</evidence>
<name>A0A5P1E3V7_ASPOF</name>
<reference evidence="4" key="1">
    <citation type="journal article" date="2017" name="Nat. Commun.">
        <title>The asparagus genome sheds light on the origin and evolution of a young Y chromosome.</title>
        <authorList>
            <person name="Harkess A."/>
            <person name="Zhou J."/>
            <person name="Xu C."/>
            <person name="Bowers J.E."/>
            <person name="Van der Hulst R."/>
            <person name="Ayyampalayam S."/>
            <person name="Mercati F."/>
            <person name="Riccardi P."/>
            <person name="McKain M.R."/>
            <person name="Kakrana A."/>
            <person name="Tang H."/>
            <person name="Ray J."/>
            <person name="Groenendijk J."/>
            <person name="Arikit S."/>
            <person name="Mathioni S.M."/>
            <person name="Nakano M."/>
            <person name="Shan H."/>
            <person name="Telgmann-Rauber A."/>
            <person name="Kanno A."/>
            <person name="Yue Z."/>
            <person name="Chen H."/>
            <person name="Li W."/>
            <person name="Chen Y."/>
            <person name="Xu X."/>
            <person name="Zhang Y."/>
            <person name="Luo S."/>
            <person name="Chen H."/>
            <person name="Gao J."/>
            <person name="Mao Z."/>
            <person name="Pires J.C."/>
            <person name="Luo M."/>
            <person name="Kudrna D."/>
            <person name="Wing R.A."/>
            <person name="Meyers B.C."/>
            <person name="Yi K."/>
            <person name="Kong H."/>
            <person name="Lavrijsen P."/>
            <person name="Sunseri F."/>
            <person name="Falavigna A."/>
            <person name="Ye Y."/>
            <person name="Leebens-Mack J.H."/>
            <person name="Chen G."/>
        </authorList>
    </citation>
    <scope>NUCLEOTIDE SEQUENCE [LARGE SCALE GENOMIC DNA]</scope>
    <source>
        <strain evidence="4">cv. DH0086</strain>
    </source>
</reference>